<keyword evidence="3" id="KW-0732">Signal</keyword>
<keyword evidence="5" id="KW-0472">Membrane</keyword>
<feature type="region of interest" description="Disordered" evidence="4">
    <location>
        <begin position="154"/>
        <end position="173"/>
    </location>
</feature>
<dbReference type="SMART" id="SM00062">
    <property type="entry name" value="PBPb"/>
    <property type="match status" value="1"/>
</dbReference>
<evidence type="ECO:0000256" key="4">
    <source>
        <dbReference type="SAM" id="MobiDB-lite"/>
    </source>
</evidence>
<dbReference type="Gene3D" id="3.40.190.10">
    <property type="entry name" value="Periplasmic binding protein-like II"/>
    <property type="match status" value="3"/>
</dbReference>
<dbReference type="EMBL" id="CAICTM010002831">
    <property type="protein sequence ID" value="CAB9530324.1"/>
    <property type="molecule type" value="Genomic_DNA"/>
</dbReference>
<evidence type="ECO:0000313" key="7">
    <source>
        <dbReference type="EMBL" id="CAB9530324.1"/>
    </source>
</evidence>
<protein>
    <submittedName>
        <fullName evidence="7">Amino-acid ABC transporter-binding protein YhdW</fullName>
    </submittedName>
</protein>
<evidence type="ECO:0000313" key="8">
    <source>
        <dbReference type="Proteomes" id="UP001153069"/>
    </source>
</evidence>
<dbReference type="OrthoDB" id="10056896at2759"/>
<feature type="domain" description="Solute-binding protein family 3/N-terminal" evidence="6">
    <location>
        <begin position="273"/>
        <end position="511"/>
    </location>
</feature>
<dbReference type="GO" id="GO:0006865">
    <property type="term" value="P:amino acid transport"/>
    <property type="evidence" value="ECO:0007669"/>
    <property type="project" value="TreeGrafter"/>
</dbReference>
<evidence type="ECO:0000259" key="6">
    <source>
        <dbReference type="SMART" id="SM00062"/>
    </source>
</evidence>
<dbReference type="Proteomes" id="UP001153069">
    <property type="component" value="Unassembled WGS sequence"/>
</dbReference>
<evidence type="ECO:0000256" key="5">
    <source>
        <dbReference type="SAM" id="Phobius"/>
    </source>
</evidence>
<sequence>MMADTMKSSEDKGDHATESIPRSAAAKESEEAIDTAGDTAKLIVGTGIGTNRPPPYVQENGMEATADTNVGIGDPPLAELVPPLLLPHVASNTQVGAVSIQDGNQSLLQPGELSAAVGQQNLQSPSLSGATGTNVHINNDTETLVEATLVPEESVPGIPQEQSPPGTGTTDSTGTGTLLVEAEPLGFHLSTRTSRYVLIFGLLLCAAVGAGIAAAAVTVNSNSDQAIPEPTIIANTSATTNEPTTATANNTKTDVTLPPPHLSTLARIRQRGVLRCGVALEVVMRGFHREEGEENMMDTEMCRSFAAAALGRDAYKIRIVQVPFDQRSQALQDGQVDMMHNAFGLTMDREVYDYSIGAGIKFATPHTFITSGFGGLQDMVACADHGLRHIQECADLRVCVLQGTRQMDTLALQLPRNNIVEVDSYNTAFEQFVNGTCNVVLVASILHFNAVMREHNYTGEFYPSPGVFLTEPLAPATRADDPEWSDFVDIVKLSWFTAERYGITRDNVDDEAAIHKFKRPLVVGAEFQNMLYDAIAVTGNYGEMYDRRIISELYPRMVYHYGVNESCNGFLVSRPFGRQEVTGPPPRSNGTMAGIIRRGRLRCGVGVSSSVPAVEKQQELADGLVGLQGMDVEFCKAVASGLLGSSETLEVVKVTNDTNGFSLLQDGQIDILAGAPWNIETEVREPTTGVGFSFSQPYFYNTPVVDIVGSNMLSNRCLATRQSDHEWATAVKWIVEAIIFAEENGITKETSNKMPTVSLYGIELSRIFRDAVNDVGNFADIWNRTVPDTIPREGRNLLFDGANPSPLIPIIPGLLEY</sequence>
<dbReference type="AlphaFoldDB" id="A0A9N8F3Z7"/>
<keyword evidence="5" id="KW-1133">Transmembrane helix</keyword>
<feature type="transmembrane region" description="Helical" evidence="5">
    <location>
        <begin position="196"/>
        <end position="217"/>
    </location>
</feature>
<evidence type="ECO:0000256" key="1">
    <source>
        <dbReference type="ARBA" id="ARBA00010333"/>
    </source>
</evidence>
<keyword evidence="8" id="KW-1185">Reference proteome</keyword>
<feature type="compositionally biased region" description="Basic and acidic residues" evidence="4">
    <location>
        <begin position="7"/>
        <end position="17"/>
    </location>
</feature>
<evidence type="ECO:0000256" key="2">
    <source>
        <dbReference type="ARBA" id="ARBA00022448"/>
    </source>
</evidence>
<accession>A0A9N8F3Z7</accession>
<comment type="caution">
    <text evidence="7">The sequence shown here is derived from an EMBL/GenBank/DDBJ whole genome shotgun (WGS) entry which is preliminary data.</text>
</comment>
<comment type="similarity">
    <text evidence="1">Belongs to the bacterial solute-binding protein 3 family.</text>
</comment>
<keyword evidence="2" id="KW-0813">Transport</keyword>
<dbReference type="PANTHER" id="PTHR30085:SF6">
    <property type="entry name" value="ABC TRANSPORTER GLUTAMINE-BINDING PROTEIN GLNH"/>
    <property type="match status" value="1"/>
</dbReference>
<dbReference type="InterPro" id="IPR051455">
    <property type="entry name" value="Bact_solute-bind_prot3"/>
</dbReference>
<dbReference type="SUPFAM" id="SSF53850">
    <property type="entry name" value="Periplasmic binding protein-like II"/>
    <property type="match status" value="2"/>
</dbReference>
<organism evidence="7 8">
    <name type="scientific">Seminavis robusta</name>
    <dbReference type="NCBI Taxonomy" id="568900"/>
    <lineage>
        <taxon>Eukaryota</taxon>
        <taxon>Sar</taxon>
        <taxon>Stramenopiles</taxon>
        <taxon>Ochrophyta</taxon>
        <taxon>Bacillariophyta</taxon>
        <taxon>Bacillariophyceae</taxon>
        <taxon>Bacillariophycidae</taxon>
        <taxon>Naviculales</taxon>
        <taxon>Naviculaceae</taxon>
        <taxon>Seminavis</taxon>
    </lineage>
</organism>
<dbReference type="PANTHER" id="PTHR30085">
    <property type="entry name" value="AMINO ACID ABC TRANSPORTER PERMEASE"/>
    <property type="match status" value="1"/>
</dbReference>
<gene>
    <name evidence="7" type="ORF">SEMRO_2833_G338160.1</name>
</gene>
<keyword evidence="5" id="KW-0812">Transmembrane</keyword>
<reference evidence="7" key="1">
    <citation type="submission" date="2020-06" db="EMBL/GenBank/DDBJ databases">
        <authorList>
            <consortium name="Plant Systems Biology data submission"/>
        </authorList>
    </citation>
    <scope>NUCLEOTIDE SEQUENCE</scope>
    <source>
        <strain evidence="7">D6</strain>
    </source>
</reference>
<dbReference type="InterPro" id="IPR001638">
    <property type="entry name" value="Solute-binding_3/MltF_N"/>
</dbReference>
<evidence type="ECO:0000256" key="3">
    <source>
        <dbReference type="ARBA" id="ARBA00022729"/>
    </source>
</evidence>
<feature type="region of interest" description="Disordered" evidence="4">
    <location>
        <begin position="1"/>
        <end position="34"/>
    </location>
</feature>
<proteinExistence type="inferred from homology"/>
<name>A0A9N8F3Z7_9STRA</name>